<proteinExistence type="inferred from homology"/>
<name>A0A7R9K7M8_TIMGE</name>
<dbReference type="Gene3D" id="3.50.50.60">
    <property type="entry name" value="FAD/NAD(P)-binding domain"/>
    <property type="match status" value="1"/>
</dbReference>
<dbReference type="Gene3D" id="3.30.560.10">
    <property type="entry name" value="Glucose Oxidase, domain 3"/>
    <property type="match status" value="1"/>
</dbReference>
<organism evidence="2">
    <name type="scientific">Timema genevievae</name>
    <name type="common">Walking stick</name>
    <dbReference type="NCBI Taxonomy" id="629358"/>
    <lineage>
        <taxon>Eukaryota</taxon>
        <taxon>Metazoa</taxon>
        <taxon>Ecdysozoa</taxon>
        <taxon>Arthropoda</taxon>
        <taxon>Hexapoda</taxon>
        <taxon>Insecta</taxon>
        <taxon>Pterygota</taxon>
        <taxon>Neoptera</taxon>
        <taxon>Polyneoptera</taxon>
        <taxon>Phasmatodea</taxon>
        <taxon>Timematodea</taxon>
        <taxon>Timematoidea</taxon>
        <taxon>Timematidae</taxon>
        <taxon>Timema</taxon>
    </lineage>
</organism>
<dbReference type="PANTHER" id="PTHR11552:SF147">
    <property type="entry name" value="CHOLINE DEHYDROGENASE, MITOCHONDRIAL"/>
    <property type="match status" value="1"/>
</dbReference>
<reference evidence="2" key="1">
    <citation type="submission" date="2020-11" db="EMBL/GenBank/DDBJ databases">
        <authorList>
            <person name="Tran Van P."/>
        </authorList>
    </citation>
    <scope>NUCLEOTIDE SEQUENCE</scope>
</reference>
<protein>
    <submittedName>
        <fullName evidence="2">Uncharacterized protein</fullName>
    </submittedName>
</protein>
<dbReference type="InterPro" id="IPR036188">
    <property type="entry name" value="FAD/NAD-bd_sf"/>
</dbReference>
<sequence length="216" mass="24689">MESAVITNTTACVINTANNFMTIFSTLLAAQTQTRSTELIPTTQNLTSSLWEEGLLDVCWPEGFPKYPAEISISLRQGEKNLTKRIFQDYTLFLRNTSMYWKYTTVPDNRSCNGVGCFWAGGKVLGGSKKQGKIGWRYKDVIPSFKKSEDNNDIGIMDSKYHEFAGPLKVEQFRYSDENAIGILKAFKEMGYKETDFNKEQRVVWKAQYTLHKGKR</sequence>
<evidence type="ECO:0000313" key="2">
    <source>
        <dbReference type="EMBL" id="CAD7609828.1"/>
    </source>
</evidence>
<accession>A0A7R9K7M8</accession>
<dbReference type="InterPro" id="IPR012132">
    <property type="entry name" value="GMC_OxRdtase"/>
</dbReference>
<dbReference type="PANTHER" id="PTHR11552">
    <property type="entry name" value="GLUCOSE-METHANOL-CHOLINE GMC OXIDOREDUCTASE"/>
    <property type="match status" value="1"/>
</dbReference>
<evidence type="ECO:0000256" key="1">
    <source>
        <dbReference type="ARBA" id="ARBA00010790"/>
    </source>
</evidence>
<dbReference type="AlphaFoldDB" id="A0A7R9K7M8"/>
<dbReference type="GO" id="GO:0016491">
    <property type="term" value="F:oxidoreductase activity"/>
    <property type="evidence" value="ECO:0007669"/>
    <property type="project" value="TreeGrafter"/>
</dbReference>
<dbReference type="EMBL" id="OE846458">
    <property type="protein sequence ID" value="CAD7609828.1"/>
    <property type="molecule type" value="Genomic_DNA"/>
</dbReference>
<dbReference type="GO" id="GO:0050660">
    <property type="term" value="F:flavin adenine dinucleotide binding"/>
    <property type="evidence" value="ECO:0007669"/>
    <property type="project" value="InterPro"/>
</dbReference>
<gene>
    <name evidence="2" type="ORF">TGEB3V08_LOCUS10616</name>
</gene>
<comment type="similarity">
    <text evidence="1">Belongs to the GMC oxidoreductase family.</text>
</comment>